<dbReference type="InterPro" id="IPR000421">
    <property type="entry name" value="FA58C"/>
</dbReference>
<feature type="binding site" evidence="4">
    <location>
        <position position="372"/>
    </location>
    <ligand>
        <name>Zn(2+)</name>
        <dbReference type="ChEBI" id="CHEBI:29105"/>
        <note>catalytic</note>
    </ligand>
</feature>
<evidence type="ECO:0000259" key="6">
    <source>
        <dbReference type="PROSITE" id="PS50022"/>
    </source>
</evidence>
<accession>A0A7M5UZB1</accession>
<evidence type="ECO:0000256" key="5">
    <source>
        <dbReference type="SAM" id="SignalP"/>
    </source>
</evidence>
<sequence>MEFNVFLLVLCIKVLPVPATHDYEIVRPEMLDHQHNRMRRSIYTKLPDEDKHVDKLTLKIPTQQKDFVLDLKKKRTFSDGGITVRTFDENGKSQHKTTVPEDCHYIGVVKDHPNSHAHISTCHGVTGTIQDGEETYDILPHDNEKGDHKFIKAADIIKKASHQVNKDHEIFHPEDQRFDSEDAPALDEHPDKIITTHKVTKDNTVHLANTENVYMPYLKSNVTKFVEIFVSIDRQIFEYYGRDEKLVIEKALHTVSQLDMSYQAINIRLVLVAIEIQKEGPHFTRSLWAHEELGAFSKYYKDVIMKDLSFLSIDNAVFLSHRSWHNGVIGLAFVGATCSSLATSIVGWSFYDISGPVFVLGHEIGHTLNFPHDGDTCRCLSERGCFMKGSKSSKPGFSDCSLKYFAKKDYACLSNYPKSTVVAVCGNGIIEGNEECDCGTPEMCSKIDPCCQPHHCRLKAHAQCSYQNSPTCCSQKCLFKKQGELCRSSESNCDLPEFCTGDSAKCPKDEVMRDGSSCGDSKKLIAGTEERYKGHLSQLSPRVYGRYFKFIPKYWGKKDYPCMAIEMFGCGKDDDQFVTPTPITTKALYYHSPMCIKLKAIDTCQHVADGTLLIYKTTEHHDCNHEHMLFVHGVDGTLTHHCSQKRVCPNDKGQLVVSSQCELEVSKFTRTKKKSLKHVQSNKCALSEDHWPHSNDIMALRGICDEVETKRTELIFLNTDCVLPMNFTNGKLPDTAFTSKTHMGIHSAHEARYSRRTWCGESKKDETWLQVDLGKEVKVSSIIVKGCYFGFVMSYYLMFSNDGVHWDAYKESHATSWKDMNSFCYRGNCIKTYDHQCQQLWSAASKKAKEPCWKEMNVKNETFGTCDPFKHEYCKERDMYCGQIQCESKYQVPYYVNYGSSYTTQMINSSKCSAASIMKSEQSGFGMVSDGTKCGQGKMCMNQKCLTSEEHGIKHCPFINGTECNGKGICRSDGKCFCHGGYDPSTGCKTPLIPVNGGWSAWSSWGLCNKACGSGQHIRHRYCNQPIAKHGGKQCEGDWKEYEGCNKEPCPAARSCKQMKSQLESKGKHAFDGIYLIQPSDGIKIKAYCDMTRHGGGWTLLITSLNNRWTPENVLERNIKEPSLSKDYSILKYGDAIKKSSYMMKPHFEYMLEAHNPDEWGGIWRADGDYSLKSTDRYQSNVRLLKKFSDWSYSNKGIVQRVPYLYHQRLTMSEKPDKVFWGTITDNRTDVVPASWIQGKQKMEAPNKIWYWVRESDVDIPGSCLEIMLRGMNFKTPYKSGVYNIQPKRDQTVKTYCDFERHGGGWALLAVSKRGSRWTKDESLANGTDPLGDKFSLFGLVDHLKQRDPAEIEFEYIIEAEDSKGNKHGGIFTSSTKYSLLTCPPHGSTPKLIQKIGVWNETEENIAKYPVYFANKDNKIFITASSDKPSDTLGTIISDNNNGVFMKSLPSAEVVKVWIREGGSRKSCNDIKVHGYHKGKLDYEDGYYRIENSQIVYCDMTTTPNEGWTLVLTSKTSGWNMDQVKSRNANRPSLHDDYSILNQAEKIKKLSQSDFFKYMLDATARADWGGIWRAPINYPLASTSSARYEVTMVEQFGQWDYEKRWYQNPRQRMPYMASGNREKALLTTATYTYYTEWGSIVANDSQGYVPAKWITPQKESPGVIWYWINENDCEDDYKPVHGGFEPWSEWSQCSVFCGVGKQVRRRLCNTPLPKCGGDPCDPKEKRLQERECQGECSTSIIRTKSDEYCVVPKTNGCDEITTKTDLILSSSRCDQPEAKFIYNPSNGELRHQCSQQLVCEKDWTVGIDVNCQHGSSGAQFSRMFDFLRASNKRCIGLSNGETEDSKIKVHSSCKDILRFPEIANGPVNSDFFLNMPTNIKNIAQIKALPKYPAFPSFSTHLDNFDAPHDIGSYYALKTWTYFKAPETGEYRFSVSCDDFCSLFLGENQESTEEIVTFTSWVPLYVWNRHPSQTSHPINLIAGQKYYMEMIAGEIKGADHFTVAVKFPDGKFVGPITTNYLHSNSE</sequence>
<organism evidence="10 11">
    <name type="scientific">Clytia hemisphaerica</name>
    <dbReference type="NCBI Taxonomy" id="252671"/>
    <lineage>
        <taxon>Eukaryota</taxon>
        <taxon>Metazoa</taxon>
        <taxon>Cnidaria</taxon>
        <taxon>Hydrozoa</taxon>
        <taxon>Hydroidolina</taxon>
        <taxon>Leptothecata</taxon>
        <taxon>Obeliida</taxon>
        <taxon>Clytiidae</taxon>
        <taxon>Clytia</taxon>
    </lineage>
</organism>
<dbReference type="PANTHER" id="PTHR11905">
    <property type="entry name" value="ADAM A DISINTEGRIN AND METALLOPROTEASE DOMAIN"/>
    <property type="match status" value="1"/>
</dbReference>
<dbReference type="InterPro" id="IPR001590">
    <property type="entry name" value="Peptidase_M12B"/>
</dbReference>
<dbReference type="Gene3D" id="3.40.390.10">
    <property type="entry name" value="Collagenase (Catalytic Domain)"/>
    <property type="match status" value="1"/>
</dbReference>
<dbReference type="PROSITE" id="PS50214">
    <property type="entry name" value="DISINTEGRIN_2"/>
    <property type="match status" value="1"/>
</dbReference>
<feature type="domain" description="Peptidase M12B" evidence="8">
    <location>
        <begin position="224"/>
        <end position="407"/>
    </location>
</feature>
<dbReference type="Pfam" id="PF00200">
    <property type="entry name" value="Disintegrin"/>
    <property type="match status" value="1"/>
</dbReference>
<evidence type="ECO:0000259" key="7">
    <source>
        <dbReference type="PROSITE" id="PS50214"/>
    </source>
</evidence>
<dbReference type="InterPro" id="IPR000884">
    <property type="entry name" value="TSP1_rpt"/>
</dbReference>
<keyword evidence="4" id="KW-0862">Zinc</keyword>
<feature type="chain" id="PRO_5029657329" evidence="5">
    <location>
        <begin position="20"/>
        <end position="2025"/>
    </location>
</feature>
<dbReference type="EnsemblMetazoa" id="CLYHEMT003712.1">
    <property type="protein sequence ID" value="CLYHEMP003712.1"/>
    <property type="gene ID" value="CLYHEMG003712"/>
</dbReference>
<dbReference type="InterPro" id="IPR001762">
    <property type="entry name" value="Disintegrin_dom"/>
</dbReference>
<dbReference type="OrthoDB" id="5951731at2759"/>
<dbReference type="Gene3D" id="2.60.120.1560">
    <property type="match status" value="1"/>
</dbReference>
<keyword evidence="1 3" id="KW-1015">Disulfide bond</keyword>
<dbReference type="SUPFAM" id="SSF56988">
    <property type="entry name" value="Anthrax protective antigen"/>
    <property type="match status" value="1"/>
</dbReference>
<dbReference type="Gene3D" id="4.10.70.10">
    <property type="entry name" value="Disintegrin domain"/>
    <property type="match status" value="1"/>
</dbReference>
<dbReference type="Pfam" id="PF08516">
    <property type="entry name" value="ADAM_CR"/>
    <property type="match status" value="1"/>
</dbReference>
<reference evidence="10" key="1">
    <citation type="submission" date="2021-01" db="UniProtKB">
        <authorList>
            <consortium name="EnsemblMetazoa"/>
        </authorList>
    </citation>
    <scope>IDENTIFICATION</scope>
</reference>
<feature type="signal peptide" evidence="5">
    <location>
        <begin position="1"/>
        <end position="19"/>
    </location>
</feature>
<dbReference type="SUPFAM" id="SSF56496">
    <property type="entry name" value="Fibrinogen C-terminal domain-like"/>
    <property type="match status" value="2"/>
</dbReference>
<dbReference type="PROSITE" id="PS51820">
    <property type="entry name" value="PA14"/>
    <property type="match status" value="1"/>
</dbReference>
<dbReference type="SMART" id="SM00608">
    <property type="entry name" value="ACR"/>
    <property type="match status" value="1"/>
</dbReference>
<dbReference type="FunFam" id="2.20.100.10:FF:000002">
    <property type="entry name" value="Unc-5 netrin receptor C"/>
    <property type="match status" value="1"/>
</dbReference>
<keyword evidence="2" id="KW-0325">Glycoprotein</keyword>
<dbReference type="SMART" id="SM00209">
    <property type="entry name" value="TSP1"/>
    <property type="match status" value="2"/>
</dbReference>
<evidence type="ECO:0000256" key="4">
    <source>
        <dbReference type="PROSITE-ProRule" id="PRU00276"/>
    </source>
</evidence>
<dbReference type="Pfam" id="PF01562">
    <property type="entry name" value="Pep_M12B_propep"/>
    <property type="match status" value="1"/>
</dbReference>
<dbReference type="SUPFAM" id="SSF55486">
    <property type="entry name" value="Metalloproteases ('zincins'), catalytic domain"/>
    <property type="match status" value="1"/>
</dbReference>
<name>A0A7M5UZB1_9CNID</name>
<evidence type="ECO:0000259" key="8">
    <source>
        <dbReference type="PROSITE" id="PS50215"/>
    </source>
</evidence>
<dbReference type="Gene3D" id="2.60.120.260">
    <property type="entry name" value="Galactose-binding domain-like"/>
    <property type="match status" value="1"/>
</dbReference>
<dbReference type="InterPro" id="IPR002870">
    <property type="entry name" value="Peptidase_M12B_N"/>
</dbReference>
<feature type="domain" description="Disintegrin" evidence="7">
    <location>
        <begin position="422"/>
        <end position="514"/>
    </location>
</feature>
<dbReference type="SMART" id="SM00050">
    <property type="entry name" value="DISIN"/>
    <property type="match status" value="1"/>
</dbReference>
<dbReference type="PROSITE" id="PS50215">
    <property type="entry name" value="ADAM_MEPRO"/>
    <property type="match status" value="1"/>
</dbReference>
<dbReference type="InterPro" id="IPR037524">
    <property type="entry name" value="PA14/GLEYA"/>
</dbReference>
<evidence type="ECO:0000313" key="11">
    <source>
        <dbReference type="Proteomes" id="UP000594262"/>
    </source>
</evidence>
<keyword evidence="4" id="KW-0479">Metal-binding</keyword>
<dbReference type="NCBIfam" id="NF040941">
    <property type="entry name" value="GGGWT_bact"/>
    <property type="match status" value="1"/>
</dbReference>
<feature type="binding site" evidence="4">
    <location>
        <position position="366"/>
    </location>
    <ligand>
        <name>Zn(2+)</name>
        <dbReference type="ChEBI" id="CHEBI:29105"/>
        <note>catalytic</note>
    </ligand>
</feature>
<keyword evidence="11" id="KW-1185">Reference proteome</keyword>
<dbReference type="Pfam" id="PF00090">
    <property type="entry name" value="TSP_1"/>
    <property type="match status" value="2"/>
</dbReference>
<dbReference type="Gene3D" id="3.90.215.10">
    <property type="entry name" value="Gamma Fibrinogen, chain A, domain 1"/>
    <property type="match status" value="2"/>
</dbReference>
<dbReference type="Gene3D" id="2.20.100.10">
    <property type="entry name" value="Thrombospondin type-1 (TSP1) repeat"/>
    <property type="match status" value="2"/>
</dbReference>
<dbReference type="SUPFAM" id="SSF49785">
    <property type="entry name" value="Galactose-binding domain-like"/>
    <property type="match status" value="1"/>
</dbReference>
<dbReference type="InterPro" id="IPR008979">
    <property type="entry name" value="Galactose-bd-like_sf"/>
</dbReference>
<dbReference type="GO" id="GO:0006508">
    <property type="term" value="P:proteolysis"/>
    <property type="evidence" value="ECO:0007669"/>
    <property type="project" value="InterPro"/>
</dbReference>
<dbReference type="Pfam" id="PF01421">
    <property type="entry name" value="Reprolysin"/>
    <property type="match status" value="1"/>
</dbReference>
<keyword evidence="5" id="KW-0732">Signal</keyword>
<dbReference type="PANTHER" id="PTHR11905:SF250">
    <property type="entry name" value="PEPTIDASE M12B DOMAIN-CONTAINING PROTEIN"/>
    <property type="match status" value="1"/>
</dbReference>
<comment type="caution">
    <text evidence="4">Lacks conserved residue(s) required for the propagation of feature annotation.</text>
</comment>
<dbReference type="InterPro" id="IPR024079">
    <property type="entry name" value="MetalloPept_cat_dom_sf"/>
</dbReference>
<evidence type="ECO:0000256" key="1">
    <source>
        <dbReference type="ARBA" id="ARBA00023157"/>
    </source>
</evidence>
<feature type="active site" evidence="4">
    <location>
        <position position="363"/>
    </location>
</feature>
<feature type="binding site" evidence="4">
    <location>
        <position position="362"/>
    </location>
    <ligand>
        <name>Zn(2+)</name>
        <dbReference type="ChEBI" id="CHEBI:29105"/>
        <note>catalytic</note>
    </ligand>
</feature>
<protein>
    <submittedName>
        <fullName evidence="10">Uncharacterized protein</fullName>
    </submittedName>
</protein>
<dbReference type="InterPro" id="IPR036436">
    <property type="entry name" value="Disintegrin_dom_sf"/>
</dbReference>
<dbReference type="SUPFAM" id="SSF82895">
    <property type="entry name" value="TSP-1 type 1 repeat"/>
    <property type="match status" value="2"/>
</dbReference>
<evidence type="ECO:0000259" key="9">
    <source>
        <dbReference type="PROSITE" id="PS51820"/>
    </source>
</evidence>
<dbReference type="InterPro" id="IPR036383">
    <property type="entry name" value="TSP1_rpt_sf"/>
</dbReference>
<evidence type="ECO:0000313" key="10">
    <source>
        <dbReference type="EnsemblMetazoa" id="CLYHEMP003712.1"/>
    </source>
</evidence>
<dbReference type="Proteomes" id="UP000594262">
    <property type="component" value="Unplaced"/>
</dbReference>
<dbReference type="Pfam" id="PF00754">
    <property type="entry name" value="F5_F8_type_C"/>
    <property type="match status" value="1"/>
</dbReference>
<dbReference type="SUPFAM" id="SSF57552">
    <property type="entry name" value="Blood coagulation inhibitor (disintegrin)"/>
    <property type="match status" value="1"/>
</dbReference>
<dbReference type="InterPro" id="IPR014716">
    <property type="entry name" value="Fibrinogen_a/b/g_C_1"/>
</dbReference>
<evidence type="ECO:0000256" key="2">
    <source>
        <dbReference type="ARBA" id="ARBA00023180"/>
    </source>
</evidence>
<evidence type="ECO:0000256" key="3">
    <source>
        <dbReference type="PROSITE-ProRule" id="PRU00068"/>
    </source>
</evidence>
<dbReference type="PROSITE" id="PS50092">
    <property type="entry name" value="TSP1"/>
    <property type="match status" value="2"/>
</dbReference>
<dbReference type="InterPro" id="IPR036056">
    <property type="entry name" value="Fibrinogen-like_C"/>
</dbReference>
<feature type="domain" description="PA14" evidence="9">
    <location>
        <begin position="1862"/>
        <end position="2018"/>
    </location>
</feature>
<dbReference type="PROSITE" id="PS50022">
    <property type="entry name" value="FA58C_3"/>
    <property type="match status" value="1"/>
</dbReference>
<dbReference type="RefSeq" id="XP_066910218.1">
    <property type="nucleotide sequence ID" value="XM_067054117.1"/>
</dbReference>
<feature type="domain" description="F5/8 type C" evidence="6">
    <location>
        <begin position="721"/>
        <end position="812"/>
    </location>
</feature>
<proteinExistence type="predicted"/>
<dbReference type="GeneID" id="136797538"/>
<dbReference type="GO" id="GO:0004222">
    <property type="term" value="F:metalloendopeptidase activity"/>
    <property type="evidence" value="ECO:0007669"/>
    <property type="project" value="InterPro"/>
</dbReference>
<dbReference type="GO" id="GO:0046872">
    <property type="term" value="F:metal ion binding"/>
    <property type="evidence" value="ECO:0007669"/>
    <property type="project" value="UniProtKB-KW"/>
</dbReference>
<dbReference type="InterPro" id="IPR006586">
    <property type="entry name" value="ADAM_Cys-rich"/>
</dbReference>
<dbReference type="FunFam" id="4.10.70.10:FF:000001">
    <property type="entry name" value="Disintegrin and metalloproteinase domain-containing protein 22"/>
    <property type="match status" value="1"/>
</dbReference>
<feature type="disulfide bond" evidence="3">
    <location>
        <begin position="486"/>
        <end position="506"/>
    </location>
</feature>